<dbReference type="GO" id="GO:0006412">
    <property type="term" value="P:translation"/>
    <property type="evidence" value="ECO:0007669"/>
    <property type="project" value="UniProtKB-UniRule"/>
</dbReference>
<evidence type="ECO:0000256" key="4">
    <source>
        <dbReference type="ARBA" id="ARBA00022980"/>
    </source>
</evidence>
<evidence type="ECO:0000256" key="3">
    <source>
        <dbReference type="ARBA" id="ARBA00022884"/>
    </source>
</evidence>
<evidence type="ECO:0000256" key="6">
    <source>
        <dbReference type="ARBA" id="ARBA00035197"/>
    </source>
</evidence>
<dbReference type="FunFam" id="3.30.420.100:FF:000001">
    <property type="entry name" value="50S ribosomal protein L18"/>
    <property type="match status" value="1"/>
</dbReference>
<dbReference type="InterPro" id="IPR057268">
    <property type="entry name" value="Ribosomal_L18"/>
</dbReference>
<name>A0A1G1Y3T3_9BACT</name>
<feature type="compositionally biased region" description="Basic and acidic residues" evidence="8">
    <location>
        <begin position="1"/>
        <end position="14"/>
    </location>
</feature>
<comment type="subunit">
    <text evidence="7">Part of the 50S ribosomal subunit; part of the 5S rRNA/L5/L18/L25 subcomplex. Contacts the 5S and 23S rRNAs.</text>
</comment>
<organism evidence="9 10">
    <name type="scientific">Candidatus Buchananbacteria bacterium RIFCSPHIGHO2_01_FULL_46_12</name>
    <dbReference type="NCBI Taxonomy" id="1797536"/>
    <lineage>
        <taxon>Bacteria</taxon>
        <taxon>Candidatus Buchananiibacteriota</taxon>
    </lineage>
</organism>
<dbReference type="NCBIfam" id="TIGR00060">
    <property type="entry name" value="L18_bact"/>
    <property type="match status" value="1"/>
</dbReference>
<dbReference type="AlphaFoldDB" id="A0A1G1Y3T3"/>
<dbReference type="HAMAP" id="MF_01337_B">
    <property type="entry name" value="Ribosomal_uL18_B"/>
    <property type="match status" value="1"/>
</dbReference>
<proteinExistence type="inferred from homology"/>
<keyword evidence="2 7" id="KW-0699">rRNA-binding</keyword>
<evidence type="ECO:0000313" key="9">
    <source>
        <dbReference type="EMBL" id="OGY46958.1"/>
    </source>
</evidence>
<comment type="similarity">
    <text evidence="1 7">Belongs to the universal ribosomal protein uL18 family.</text>
</comment>
<dbReference type="GO" id="GO:0003735">
    <property type="term" value="F:structural constituent of ribosome"/>
    <property type="evidence" value="ECO:0007669"/>
    <property type="project" value="InterPro"/>
</dbReference>
<sequence>MAIKERIKKDNQERRRGRVRKKISGTARKPRLNVFRSLKHLFVQLIDDQKAATLASAKDTEIKAPKSNKTDLAFKVGELIAAKAKAIGITEAVFDRAGYKYHGRVKAVAEGARAGGLKF</sequence>
<keyword evidence="3 7" id="KW-0694">RNA-binding</keyword>
<comment type="function">
    <text evidence="7">This is one of the proteins that bind and probably mediate the attachment of the 5S RNA into the large ribosomal subunit, where it forms part of the central protuberance.</text>
</comment>
<evidence type="ECO:0000256" key="8">
    <source>
        <dbReference type="SAM" id="MobiDB-lite"/>
    </source>
</evidence>
<keyword evidence="4 7" id="KW-0689">Ribosomal protein</keyword>
<gene>
    <name evidence="7" type="primary">rplR</name>
    <name evidence="9" type="ORF">A2663_01295</name>
</gene>
<reference evidence="9 10" key="1">
    <citation type="journal article" date="2016" name="Nat. Commun.">
        <title>Thousands of microbial genomes shed light on interconnected biogeochemical processes in an aquifer system.</title>
        <authorList>
            <person name="Anantharaman K."/>
            <person name="Brown C.T."/>
            <person name="Hug L.A."/>
            <person name="Sharon I."/>
            <person name="Castelle C.J."/>
            <person name="Probst A.J."/>
            <person name="Thomas B.C."/>
            <person name="Singh A."/>
            <person name="Wilkins M.J."/>
            <person name="Karaoz U."/>
            <person name="Brodie E.L."/>
            <person name="Williams K.H."/>
            <person name="Hubbard S.S."/>
            <person name="Banfield J.F."/>
        </authorList>
    </citation>
    <scope>NUCLEOTIDE SEQUENCE [LARGE SCALE GENOMIC DNA]</scope>
</reference>
<evidence type="ECO:0000313" key="10">
    <source>
        <dbReference type="Proteomes" id="UP000178432"/>
    </source>
</evidence>
<dbReference type="GO" id="GO:0022625">
    <property type="term" value="C:cytosolic large ribosomal subunit"/>
    <property type="evidence" value="ECO:0007669"/>
    <property type="project" value="TreeGrafter"/>
</dbReference>
<dbReference type="Pfam" id="PF00861">
    <property type="entry name" value="Ribosomal_L18p"/>
    <property type="match status" value="1"/>
</dbReference>
<dbReference type="Gene3D" id="3.30.420.100">
    <property type="match status" value="1"/>
</dbReference>
<evidence type="ECO:0000256" key="5">
    <source>
        <dbReference type="ARBA" id="ARBA00023274"/>
    </source>
</evidence>
<accession>A0A1G1Y3T3</accession>
<dbReference type="PANTHER" id="PTHR12899">
    <property type="entry name" value="39S RIBOSOMAL PROTEIN L18, MITOCHONDRIAL"/>
    <property type="match status" value="1"/>
</dbReference>
<dbReference type="PANTHER" id="PTHR12899:SF3">
    <property type="entry name" value="LARGE RIBOSOMAL SUBUNIT PROTEIN UL18M"/>
    <property type="match status" value="1"/>
</dbReference>
<dbReference type="Proteomes" id="UP000178432">
    <property type="component" value="Unassembled WGS sequence"/>
</dbReference>
<dbReference type="InterPro" id="IPR005484">
    <property type="entry name" value="Ribosomal_uL18_bac/plant/anim"/>
</dbReference>
<feature type="region of interest" description="Disordered" evidence="8">
    <location>
        <begin position="1"/>
        <end position="23"/>
    </location>
</feature>
<dbReference type="EMBL" id="MHIF01000051">
    <property type="protein sequence ID" value="OGY46958.1"/>
    <property type="molecule type" value="Genomic_DNA"/>
</dbReference>
<dbReference type="InterPro" id="IPR004389">
    <property type="entry name" value="Ribosomal_uL18_bac-type"/>
</dbReference>
<comment type="caution">
    <text evidence="9">The sequence shown here is derived from an EMBL/GenBank/DDBJ whole genome shotgun (WGS) entry which is preliminary data.</text>
</comment>
<keyword evidence="5 7" id="KW-0687">Ribonucleoprotein</keyword>
<dbReference type="SUPFAM" id="SSF53137">
    <property type="entry name" value="Translational machinery components"/>
    <property type="match status" value="1"/>
</dbReference>
<protein>
    <recommendedName>
        <fullName evidence="6 7">Large ribosomal subunit protein uL18</fullName>
    </recommendedName>
</protein>
<evidence type="ECO:0000256" key="7">
    <source>
        <dbReference type="HAMAP-Rule" id="MF_01337"/>
    </source>
</evidence>
<evidence type="ECO:0000256" key="1">
    <source>
        <dbReference type="ARBA" id="ARBA00007116"/>
    </source>
</evidence>
<dbReference type="CDD" id="cd00432">
    <property type="entry name" value="Ribosomal_L18_L5e"/>
    <property type="match status" value="1"/>
</dbReference>
<evidence type="ECO:0000256" key="2">
    <source>
        <dbReference type="ARBA" id="ARBA00022730"/>
    </source>
</evidence>
<dbReference type="GO" id="GO:0008097">
    <property type="term" value="F:5S rRNA binding"/>
    <property type="evidence" value="ECO:0007669"/>
    <property type="project" value="TreeGrafter"/>
</dbReference>